<dbReference type="KEGG" id="hhk:HH1059_04490"/>
<dbReference type="Gene3D" id="3.40.50.300">
    <property type="entry name" value="P-loop containing nucleotide triphosphate hydrolases"/>
    <property type="match status" value="1"/>
</dbReference>
<name>A0A0X8X7W4_HALHR</name>
<protein>
    <submittedName>
        <fullName evidence="3">Uncharacterized protein</fullName>
    </submittedName>
</protein>
<dbReference type="AlphaFoldDB" id="A0A0X8X7W4"/>
<evidence type="ECO:0000313" key="4">
    <source>
        <dbReference type="Proteomes" id="UP000218890"/>
    </source>
</evidence>
<reference evidence="3" key="1">
    <citation type="submission" date="2016-02" db="EMBL/GenBank/DDBJ databases">
        <title>Halorhodospira halochloris DSM-1059 complete genome, version 2.</title>
        <authorList>
            <person name="Tsukatani Y."/>
        </authorList>
    </citation>
    <scope>NUCLEOTIDE SEQUENCE</scope>
    <source>
        <strain evidence="3">DSM 1059</strain>
    </source>
</reference>
<keyword evidence="1" id="KW-0175">Coiled coil</keyword>
<feature type="coiled-coil region" evidence="1">
    <location>
        <begin position="48"/>
        <end position="75"/>
    </location>
</feature>
<gene>
    <name evidence="3" type="ORF">HH1059_04490</name>
</gene>
<dbReference type="OrthoDB" id="6358439at2"/>
<dbReference type="Proteomes" id="UP000218890">
    <property type="component" value="Chromosome"/>
</dbReference>
<dbReference type="RefSeq" id="WP_096407778.1">
    <property type="nucleotide sequence ID" value="NZ_AP017372.2"/>
</dbReference>
<sequence>MNILIYGFGFSGSGALIDAFKDTEQIAIAPKISGLSGDGGVGALLTAADDRQRQREIAQVRLKELESKIAKERRARRWTWWYRLQERRRALSRALGLRRGGVHASQAERESIEEWLIDARYLQQFLAEIDAGKQLDMVAYWRQWLQERLFANAPGAQWVLVDKRVPLMDPKMDGIWQPLYEPFKLVVVHRDPADHMAEIVRQKGWKKVARQDRDGAREGHPGQRCEAFAVRAGGRQKTGAGPSL</sequence>
<evidence type="ECO:0000256" key="1">
    <source>
        <dbReference type="SAM" id="Coils"/>
    </source>
</evidence>
<evidence type="ECO:0000313" key="3">
    <source>
        <dbReference type="EMBL" id="BAU57124.1"/>
    </source>
</evidence>
<feature type="compositionally biased region" description="Basic and acidic residues" evidence="2">
    <location>
        <begin position="210"/>
        <end position="223"/>
    </location>
</feature>
<keyword evidence="4" id="KW-1185">Reference proteome</keyword>
<dbReference type="EMBL" id="AP017372">
    <property type="protein sequence ID" value="BAU57124.1"/>
    <property type="molecule type" value="Genomic_DNA"/>
</dbReference>
<organism evidence="3 4">
    <name type="scientific">Halorhodospira halochloris</name>
    <name type="common">Ectothiorhodospira halochloris</name>
    <dbReference type="NCBI Taxonomy" id="1052"/>
    <lineage>
        <taxon>Bacteria</taxon>
        <taxon>Pseudomonadati</taxon>
        <taxon>Pseudomonadota</taxon>
        <taxon>Gammaproteobacteria</taxon>
        <taxon>Chromatiales</taxon>
        <taxon>Ectothiorhodospiraceae</taxon>
        <taxon>Halorhodospira</taxon>
    </lineage>
</organism>
<dbReference type="InterPro" id="IPR027417">
    <property type="entry name" value="P-loop_NTPase"/>
</dbReference>
<proteinExistence type="predicted"/>
<accession>A0A0X8X7W4</accession>
<feature type="region of interest" description="Disordered" evidence="2">
    <location>
        <begin position="210"/>
        <end position="244"/>
    </location>
</feature>
<evidence type="ECO:0000256" key="2">
    <source>
        <dbReference type="SAM" id="MobiDB-lite"/>
    </source>
</evidence>